<evidence type="ECO:0000313" key="6">
    <source>
        <dbReference type="EMBL" id="SHJ45605.1"/>
    </source>
</evidence>
<reference evidence="6 7" key="1">
    <citation type="submission" date="2016-11" db="EMBL/GenBank/DDBJ databases">
        <authorList>
            <person name="Jaros S."/>
            <person name="Januszkiewicz K."/>
            <person name="Wedrychowicz H."/>
        </authorList>
    </citation>
    <scope>NUCLEOTIDE SEQUENCE [LARGE SCALE GENOMIC DNA]</scope>
    <source>
        <strain evidence="6 7">DSM 21758</strain>
    </source>
</reference>
<evidence type="ECO:0000256" key="3">
    <source>
        <dbReference type="ARBA" id="ARBA00022676"/>
    </source>
</evidence>
<protein>
    <submittedName>
        <fullName evidence="6">Glycosyltransferase, GT2 family</fullName>
    </submittedName>
</protein>
<feature type="domain" description="Glycosyltransferase 2-like" evidence="5">
    <location>
        <begin position="27"/>
        <end position="194"/>
    </location>
</feature>
<gene>
    <name evidence="6" type="ORF">SAMN02745163_02021</name>
</gene>
<sequence>MYANTETINFIKDYNYQTDNKDMKFTSIVIATYNQLDYTKLCIESIRKFTPKENYEIIIVDNNSTDNTVNWLRKQTDLKVIYNIENKGFPTACNQGIEISKGDSILLLNNDTVVTPNWLNNLQRALYSSEDIGGVGAISNYCSNYQQIPVFYKEIDELLKFASEINKSNSNLWENKVRLIGYCYMIKREVIDKVGMLDEIFTPGNFEDDDISFRIINEGYKLLLCKDVFIHHFGSVSFGKEANKFSNIIEINRNKFKEKWGFDAYYSANIRFDIISLITSEVNDKINVLEIGCGVGNTLLEIKNRYRNANLYGIESCEKSAQISSKLCNSINGDIESIDLPYQHNYFDYIIFSDVLEHLVNPWGTLEKLRKYLKEDGYILASIPNVMHISVLNNLINGRFRYEDSGILDKTHLRFFTLAEIEDLFNSTGFNIIYKATIQSPPNIEEEKLLNSLYQIVTSDLKDQYTVYQYLVKANKNIYR</sequence>
<evidence type="ECO:0000313" key="7">
    <source>
        <dbReference type="Proteomes" id="UP000184310"/>
    </source>
</evidence>
<evidence type="ECO:0000259" key="5">
    <source>
        <dbReference type="Pfam" id="PF00535"/>
    </source>
</evidence>
<dbReference type="SUPFAM" id="SSF53448">
    <property type="entry name" value="Nucleotide-diphospho-sugar transferases"/>
    <property type="match status" value="1"/>
</dbReference>
<evidence type="ECO:0000256" key="4">
    <source>
        <dbReference type="ARBA" id="ARBA00022679"/>
    </source>
</evidence>
<organism evidence="6 7">
    <name type="scientific">Clostridium cavendishii DSM 21758</name>
    <dbReference type="NCBI Taxonomy" id="1121302"/>
    <lineage>
        <taxon>Bacteria</taxon>
        <taxon>Bacillati</taxon>
        <taxon>Bacillota</taxon>
        <taxon>Clostridia</taxon>
        <taxon>Eubacteriales</taxon>
        <taxon>Clostridiaceae</taxon>
        <taxon>Clostridium</taxon>
    </lineage>
</organism>
<dbReference type="PANTHER" id="PTHR43179">
    <property type="entry name" value="RHAMNOSYLTRANSFERASE WBBL"/>
    <property type="match status" value="1"/>
</dbReference>
<comment type="pathway">
    <text evidence="1">Cell wall biogenesis; cell wall polysaccharide biosynthesis.</text>
</comment>
<dbReference type="GO" id="GO:0016757">
    <property type="term" value="F:glycosyltransferase activity"/>
    <property type="evidence" value="ECO:0007669"/>
    <property type="project" value="UniProtKB-KW"/>
</dbReference>
<evidence type="ECO:0000256" key="1">
    <source>
        <dbReference type="ARBA" id="ARBA00004776"/>
    </source>
</evidence>
<keyword evidence="7" id="KW-1185">Reference proteome</keyword>
<dbReference type="EMBL" id="FQZB01000008">
    <property type="protein sequence ID" value="SHJ45605.1"/>
    <property type="molecule type" value="Genomic_DNA"/>
</dbReference>
<dbReference type="InterPro" id="IPR001173">
    <property type="entry name" value="Glyco_trans_2-like"/>
</dbReference>
<dbReference type="InterPro" id="IPR029063">
    <property type="entry name" value="SAM-dependent_MTases_sf"/>
</dbReference>
<dbReference type="RefSeq" id="WP_242958394.1">
    <property type="nucleotide sequence ID" value="NZ_FQZB01000008.1"/>
</dbReference>
<dbReference type="STRING" id="1121302.SAMN02745163_02021"/>
<dbReference type="PANTHER" id="PTHR43179:SF12">
    <property type="entry name" value="GALACTOFURANOSYLTRANSFERASE GLFT2"/>
    <property type="match status" value="1"/>
</dbReference>
<dbReference type="Gene3D" id="3.40.50.150">
    <property type="entry name" value="Vaccinia Virus protein VP39"/>
    <property type="match status" value="1"/>
</dbReference>
<keyword evidence="4 6" id="KW-0808">Transferase</keyword>
<dbReference type="Gene3D" id="3.90.550.10">
    <property type="entry name" value="Spore Coat Polysaccharide Biosynthesis Protein SpsA, Chain A"/>
    <property type="match status" value="1"/>
</dbReference>
<proteinExistence type="inferred from homology"/>
<accession>A0A1M6JG06</accession>
<dbReference type="CDD" id="cd04186">
    <property type="entry name" value="GT_2_like_c"/>
    <property type="match status" value="1"/>
</dbReference>
<evidence type="ECO:0000256" key="2">
    <source>
        <dbReference type="ARBA" id="ARBA00006739"/>
    </source>
</evidence>
<dbReference type="Proteomes" id="UP000184310">
    <property type="component" value="Unassembled WGS sequence"/>
</dbReference>
<dbReference type="InterPro" id="IPR029044">
    <property type="entry name" value="Nucleotide-diphossugar_trans"/>
</dbReference>
<dbReference type="Pfam" id="PF13489">
    <property type="entry name" value="Methyltransf_23"/>
    <property type="match status" value="1"/>
</dbReference>
<dbReference type="SUPFAM" id="SSF53335">
    <property type="entry name" value="S-adenosyl-L-methionine-dependent methyltransferases"/>
    <property type="match status" value="1"/>
</dbReference>
<dbReference type="CDD" id="cd02440">
    <property type="entry name" value="AdoMet_MTases"/>
    <property type="match status" value="1"/>
</dbReference>
<name>A0A1M6JG06_9CLOT</name>
<comment type="similarity">
    <text evidence="2">Belongs to the glycosyltransferase 2 family.</text>
</comment>
<keyword evidence="3" id="KW-0328">Glycosyltransferase</keyword>
<dbReference type="Pfam" id="PF00535">
    <property type="entry name" value="Glycos_transf_2"/>
    <property type="match status" value="1"/>
</dbReference>
<dbReference type="AlphaFoldDB" id="A0A1M6JG06"/>